<dbReference type="AlphaFoldDB" id="A0A1M5IVU2"/>
<dbReference type="Proteomes" id="UP000184480">
    <property type="component" value="Unassembled WGS sequence"/>
</dbReference>
<proteinExistence type="predicted"/>
<dbReference type="STRING" id="1346286.SAMN05444362_12131"/>
<protein>
    <submittedName>
        <fullName evidence="1">Uncharacterized protein</fullName>
    </submittedName>
</protein>
<sequence>MITKEELKAILHPNWFEDPSELILDSFDEFYLEVTNGVEPTDENFASIVNANVEDYNVCRAQSSYWY</sequence>
<accession>A0A1M5IVU2</accession>
<name>A0A1M5IVU2_9BACT</name>
<gene>
    <name evidence="1" type="ORF">SAMN05444362_12131</name>
</gene>
<dbReference type="EMBL" id="FQUC01000021">
    <property type="protein sequence ID" value="SHG32265.1"/>
    <property type="molecule type" value="Genomic_DNA"/>
</dbReference>
<keyword evidence="2" id="KW-1185">Reference proteome</keyword>
<evidence type="ECO:0000313" key="1">
    <source>
        <dbReference type="EMBL" id="SHG32265.1"/>
    </source>
</evidence>
<dbReference type="RefSeq" id="WP_062184264.1">
    <property type="nucleotide sequence ID" value="NZ_BBXL01000026.1"/>
</dbReference>
<organism evidence="1 2">
    <name type="scientific">Dysgonomonas macrotermitis</name>
    <dbReference type="NCBI Taxonomy" id="1346286"/>
    <lineage>
        <taxon>Bacteria</taxon>
        <taxon>Pseudomonadati</taxon>
        <taxon>Bacteroidota</taxon>
        <taxon>Bacteroidia</taxon>
        <taxon>Bacteroidales</taxon>
        <taxon>Dysgonomonadaceae</taxon>
        <taxon>Dysgonomonas</taxon>
    </lineage>
</organism>
<evidence type="ECO:0000313" key="2">
    <source>
        <dbReference type="Proteomes" id="UP000184480"/>
    </source>
</evidence>
<reference evidence="2" key="1">
    <citation type="submission" date="2016-11" db="EMBL/GenBank/DDBJ databases">
        <authorList>
            <person name="Varghese N."/>
            <person name="Submissions S."/>
        </authorList>
    </citation>
    <scope>NUCLEOTIDE SEQUENCE [LARGE SCALE GENOMIC DNA]</scope>
    <source>
        <strain evidence="2">DSM 27370</strain>
    </source>
</reference>